<sequence length="117" mass="13053">MCSHQYKASIPRRAFIRWVPDLTVSPGAIPRFVLPRYCCGSSLYSVRSGRSSFRRAKPPPKSDNAIFGSLPRGQGVAVGESLSGRWGKGGLAAVKGPQGIQRYYSKPWFVYGRTMWW</sequence>
<dbReference type="EMBL" id="KZ679675">
    <property type="protein sequence ID" value="PTB60659.1"/>
    <property type="molecule type" value="Genomic_DNA"/>
</dbReference>
<keyword evidence="2" id="KW-1185">Reference proteome</keyword>
<gene>
    <name evidence="1" type="ORF">M431DRAFT_192628</name>
</gene>
<evidence type="ECO:0000313" key="2">
    <source>
        <dbReference type="Proteomes" id="UP000241690"/>
    </source>
</evidence>
<dbReference type="RefSeq" id="XP_024780336.1">
    <property type="nucleotide sequence ID" value="XM_024913219.1"/>
</dbReference>
<proteinExistence type="predicted"/>
<dbReference type="AlphaFoldDB" id="A0A2T4AUE3"/>
<name>A0A2T4AUE3_TRIHA</name>
<evidence type="ECO:0000313" key="1">
    <source>
        <dbReference type="EMBL" id="PTB60659.1"/>
    </source>
</evidence>
<reference evidence="1 2" key="1">
    <citation type="submission" date="2016-07" db="EMBL/GenBank/DDBJ databases">
        <title>Multiple horizontal gene transfer events from other fungi enriched the ability of initially mycotrophic Trichoderma (Ascomycota) to feed on dead plant biomass.</title>
        <authorList>
            <consortium name="DOE Joint Genome Institute"/>
            <person name="Aerts A."/>
            <person name="Atanasova L."/>
            <person name="Chenthamara K."/>
            <person name="Zhang J."/>
            <person name="Grujic M."/>
            <person name="Henrissat B."/>
            <person name="Kuo A."/>
            <person name="Salamov A."/>
            <person name="Lipzen A."/>
            <person name="Labutti K."/>
            <person name="Barry K."/>
            <person name="Miao Y."/>
            <person name="Rahimi M.J."/>
            <person name="Shen Q."/>
            <person name="Grigoriev I.V."/>
            <person name="Kubicek C.P."/>
            <person name="Druzhinina I.S."/>
        </authorList>
    </citation>
    <scope>NUCLEOTIDE SEQUENCE [LARGE SCALE GENOMIC DNA]</scope>
    <source>
        <strain evidence="1 2">CBS 226.95</strain>
    </source>
</reference>
<organism evidence="1 2">
    <name type="scientific">Trichoderma harzianum CBS 226.95</name>
    <dbReference type="NCBI Taxonomy" id="983964"/>
    <lineage>
        <taxon>Eukaryota</taxon>
        <taxon>Fungi</taxon>
        <taxon>Dikarya</taxon>
        <taxon>Ascomycota</taxon>
        <taxon>Pezizomycotina</taxon>
        <taxon>Sordariomycetes</taxon>
        <taxon>Hypocreomycetidae</taxon>
        <taxon>Hypocreales</taxon>
        <taxon>Hypocreaceae</taxon>
        <taxon>Trichoderma</taxon>
    </lineage>
</organism>
<protein>
    <submittedName>
        <fullName evidence="1">Uncharacterized protein</fullName>
    </submittedName>
</protein>
<dbReference type="GeneID" id="36621780"/>
<dbReference type="Proteomes" id="UP000241690">
    <property type="component" value="Unassembled WGS sequence"/>
</dbReference>
<accession>A0A2T4AUE3</accession>